<name>A0A2Z2NRN3_9GAMM</name>
<gene>
    <name evidence="2" type="primary">fimA_1</name>
    <name evidence="2" type="ORF">IMCC3135_11540</name>
</gene>
<reference evidence="2 3" key="1">
    <citation type="submission" date="2016-12" db="EMBL/GenBank/DDBJ databases">
        <authorList>
            <person name="Song W.-J."/>
            <person name="Kurnit D.M."/>
        </authorList>
    </citation>
    <scope>NUCLEOTIDE SEQUENCE [LARGE SCALE GENOMIC DNA]</scope>
    <source>
        <strain evidence="2 3">IMCC3135</strain>
    </source>
</reference>
<dbReference type="Pfam" id="PF16732">
    <property type="entry name" value="ComP_DUS"/>
    <property type="match status" value="1"/>
</dbReference>
<dbReference type="InterPro" id="IPR045584">
    <property type="entry name" value="Pilin-like"/>
</dbReference>
<dbReference type="PROSITE" id="PS00409">
    <property type="entry name" value="PROKAR_NTER_METHYL"/>
    <property type="match status" value="1"/>
</dbReference>
<evidence type="ECO:0000313" key="2">
    <source>
        <dbReference type="EMBL" id="ASJ72398.1"/>
    </source>
</evidence>
<dbReference type="Pfam" id="PF07963">
    <property type="entry name" value="N_methyl"/>
    <property type="match status" value="1"/>
</dbReference>
<keyword evidence="1" id="KW-0812">Transmembrane</keyword>
<dbReference type="InterPro" id="IPR012902">
    <property type="entry name" value="N_methyl_site"/>
</dbReference>
<dbReference type="SUPFAM" id="SSF54523">
    <property type="entry name" value="Pili subunits"/>
    <property type="match status" value="1"/>
</dbReference>
<dbReference type="KEGG" id="gai:IMCC3135_11540"/>
<dbReference type="AlphaFoldDB" id="A0A2Z2NRN3"/>
<protein>
    <submittedName>
        <fullName evidence="2">Fimbrial protein</fullName>
    </submittedName>
</protein>
<dbReference type="EMBL" id="CP018632">
    <property type="protein sequence ID" value="ASJ72398.1"/>
    <property type="molecule type" value="Genomic_DNA"/>
</dbReference>
<evidence type="ECO:0000256" key="1">
    <source>
        <dbReference type="SAM" id="Phobius"/>
    </source>
</evidence>
<dbReference type="Gene3D" id="3.30.700.10">
    <property type="entry name" value="Glycoprotein, Type 4 Pilin"/>
    <property type="match status" value="1"/>
</dbReference>
<dbReference type="Proteomes" id="UP000250079">
    <property type="component" value="Chromosome"/>
</dbReference>
<organism evidence="2 3">
    <name type="scientific">Granulosicoccus antarcticus IMCC3135</name>
    <dbReference type="NCBI Taxonomy" id="1192854"/>
    <lineage>
        <taxon>Bacteria</taxon>
        <taxon>Pseudomonadati</taxon>
        <taxon>Pseudomonadota</taxon>
        <taxon>Gammaproteobacteria</taxon>
        <taxon>Chromatiales</taxon>
        <taxon>Granulosicoccaceae</taxon>
        <taxon>Granulosicoccus</taxon>
    </lineage>
</organism>
<evidence type="ECO:0000313" key="3">
    <source>
        <dbReference type="Proteomes" id="UP000250079"/>
    </source>
</evidence>
<keyword evidence="1" id="KW-1133">Transmembrane helix</keyword>
<keyword evidence="3" id="KW-1185">Reference proteome</keyword>
<dbReference type="InterPro" id="IPR031982">
    <property type="entry name" value="PilE-like"/>
</dbReference>
<keyword evidence="1" id="KW-0472">Membrane</keyword>
<feature type="transmembrane region" description="Helical" evidence="1">
    <location>
        <begin position="21"/>
        <end position="42"/>
    </location>
</feature>
<proteinExistence type="predicted"/>
<dbReference type="RefSeq" id="WP_169727580.1">
    <property type="nucleotide sequence ID" value="NZ_CP018632.1"/>
</dbReference>
<dbReference type="PANTHER" id="PTHR30093">
    <property type="entry name" value="GENERAL SECRETION PATHWAY PROTEIN G"/>
    <property type="match status" value="1"/>
</dbReference>
<sequence length="140" mass="15368">MLHPVRQLQKTGKPFQSGFSLIELMVVVAIIGILAGIAYPQYGSFVQKSRRADGHLALMQEIQSLERCKSTSYSYANCTVSLGHSPENYYLISLESTSSTFTVTATGQNRQLDDTECKVMSISNLGVRTPDPDTSTCWPG</sequence>
<dbReference type="NCBIfam" id="TIGR02532">
    <property type="entry name" value="IV_pilin_GFxxxE"/>
    <property type="match status" value="1"/>
</dbReference>
<dbReference type="GO" id="GO:0043683">
    <property type="term" value="P:type IV pilus assembly"/>
    <property type="evidence" value="ECO:0007669"/>
    <property type="project" value="InterPro"/>
</dbReference>
<accession>A0A2Z2NRN3</accession>
<dbReference type="PANTHER" id="PTHR30093:SF47">
    <property type="entry name" value="TYPE IV PILUS NON-CORE MINOR PILIN PILE"/>
    <property type="match status" value="1"/>
</dbReference>